<dbReference type="Pfam" id="PF07989">
    <property type="entry name" value="Cnn_1N"/>
    <property type="match status" value="1"/>
</dbReference>
<dbReference type="GO" id="GO:0007099">
    <property type="term" value="P:centriole replication"/>
    <property type="evidence" value="ECO:0007669"/>
    <property type="project" value="TreeGrafter"/>
</dbReference>
<feature type="region of interest" description="Disordered" evidence="4">
    <location>
        <begin position="1"/>
        <end position="32"/>
    </location>
</feature>
<dbReference type="Proteomes" id="UP000663877">
    <property type="component" value="Unassembled WGS sequence"/>
</dbReference>
<dbReference type="OrthoDB" id="10255000at2759"/>
<dbReference type="GO" id="GO:0035371">
    <property type="term" value="C:microtubule plus-end"/>
    <property type="evidence" value="ECO:0007669"/>
    <property type="project" value="TreeGrafter"/>
</dbReference>
<dbReference type="GO" id="GO:0001578">
    <property type="term" value="P:microtubule bundle formation"/>
    <property type="evidence" value="ECO:0007669"/>
    <property type="project" value="TreeGrafter"/>
</dbReference>
<gene>
    <name evidence="6" type="ORF">BJG266_LOCUS588</name>
    <name evidence="7" type="ORF">QVE165_LOCUS32227</name>
</gene>
<evidence type="ECO:0000313" key="8">
    <source>
        <dbReference type="Proteomes" id="UP000663832"/>
    </source>
</evidence>
<protein>
    <recommendedName>
        <fullName evidence="5">Centrosomin N-terminal motif 1 domain-containing protein</fullName>
    </recommendedName>
</protein>
<feature type="domain" description="Centrosomin N-terminal motif 1" evidence="5">
    <location>
        <begin position="36"/>
        <end position="75"/>
    </location>
</feature>
<keyword evidence="8" id="KW-1185">Reference proteome</keyword>
<dbReference type="GO" id="GO:0000242">
    <property type="term" value="C:pericentriolar material"/>
    <property type="evidence" value="ECO:0007669"/>
    <property type="project" value="TreeGrafter"/>
</dbReference>
<organism evidence="6 9">
    <name type="scientific">Adineta steineri</name>
    <dbReference type="NCBI Taxonomy" id="433720"/>
    <lineage>
        <taxon>Eukaryota</taxon>
        <taxon>Metazoa</taxon>
        <taxon>Spiralia</taxon>
        <taxon>Gnathifera</taxon>
        <taxon>Rotifera</taxon>
        <taxon>Eurotatoria</taxon>
        <taxon>Bdelloidea</taxon>
        <taxon>Adinetida</taxon>
        <taxon>Adinetidae</taxon>
        <taxon>Adineta</taxon>
    </lineage>
</organism>
<feature type="coiled-coil region" evidence="3">
    <location>
        <begin position="37"/>
        <end position="64"/>
    </location>
</feature>
<evidence type="ECO:0000256" key="1">
    <source>
        <dbReference type="ARBA" id="ARBA00004496"/>
    </source>
</evidence>
<evidence type="ECO:0000313" key="7">
    <source>
        <dbReference type="EMBL" id="CAF1318945.1"/>
    </source>
</evidence>
<dbReference type="GO" id="GO:0008017">
    <property type="term" value="F:microtubule binding"/>
    <property type="evidence" value="ECO:0007669"/>
    <property type="project" value="TreeGrafter"/>
</dbReference>
<feature type="compositionally biased region" description="Basic and acidic residues" evidence="4">
    <location>
        <begin position="1"/>
        <end position="15"/>
    </location>
</feature>
<name>A0A813MMC8_9BILA</name>
<dbReference type="PANTHER" id="PTHR46930">
    <property type="entry name" value="CDK5 REGULATORY SUBUNIT-ASSOCIATED PROTEIN 2"/>
    <property type="match status" value="1"/>
</dbReference>
<dbReference type="EMBL" id="CAJNOM010000284">
    <property type="protein sequence ID" value="CAF1318945.1"/>
    <property type="molecule type" value="Genomic_DNA"/>
</dbReference>
<proteinExistence type="predicted"/>
<evidence type="ECO:0000313" key="6">
    <source>
        <dbReference type="EMBL" id="CAF0724417.1"/>
    </source>
</evidence>
<keyword evidence="3" id="KW-0175">Coiled coil</keyword>
<comment type="caution">
    <text evidence="6">The sequence shown here is derived from an EMBL/GenBank/DDBJ whole genome shotgun (WGS) entry which is preliminary data.</text>
</comment>
<keyword evidence="2" id="KW-0963">Cytoplasm</keyword>
<evidence type="ECO:0000313" key="9">
    <source>
        <dbReference type="Proteomes" id="UP000663877"/>
    </source>
</evidence>
<evidence type="ECO:0000256" key="4">
    <source>
        <dbReference type="SAM" id="MobiDB-lite"/>
    </source>
</evidence>
<accession>A0A813MMC8</accession>
<dbReference type="InterPro" id="IPR012943">
    <property type="entry name" value="Cnn_1N"/>
</dbReference>
<dbReference type="GO" id="GO:0007059">
    <property type="term" value="P:chromosome segregation"/>
    <property type="evidence" value="ECO:0007669"/>
    <property type="project" value="TreeGrafter"/>
</dbReference>
<evidence type="ECO:0000256" key="2">
    <source>
        <dbReference type="ARBA" id="ARBA00022490"/>
    </source>
</evidence>
<dbReference type="EMBL" id="CAJNOI010000002">
    <property type="protein sequence ID" value="CAF0724417.1"/>
    <property type="molecule type" value="Genomic_DNA"/>
</dbReference>
<dbReference type="GO" id="GO:0097431">
    <property type="term" value="C:mitotic spindle pole"/>
    <property type="evidence" value="ECO:0007669"/>
    <property type="project" value="TreeGrafter"/>
</dbReference>
<dbReference type="GO" id="GO:0046600">
    <property type="term" value="P:negative regulation of centriole replication"/>
    <property type="evidence" value="ECO:0007669"/>
    <property type="project" value="TreeGrafter"/>
</dbReference>
<dbReference type="AlphaFoldDB" id="A0A813MMC8"/>
<evidence type="ECO:0000256" key="3">
    <source>
        <dbReference type="SAM" id="Coils"/>
    </source>
</evidence>
<dbReference type="InterPro" id="IPR042791">
    <property type="entry name" value="CDK5RAP2"/>
</dbReference>
<reference evidence="6" key="1">
    <citation type="submission" date="2021-02" db="EMBL/GenBank/DDBJ databases">
        <authorList>
            <person name="Nowell W R."/>
        </authorList>
    </citation>
    <scope>NUCLEOTIDE SEQUENCE</scope>
</reference>
<sequence>MDHSRIEDRSSHEINDGSVLTRSANLDLSPSTNAKTMREIDSEVQELKRENFQLKLRIYFLEEQNETSNVHTSSTQVLQQCPSSQIESYNKIEGAKGILKTGSWHSLNRYVVFKFVHNIVNIRLFC</sequence>
<dbReference type="GO" id="GO:0005737">
    <property type="term" value="C:cytoplasm"/>
    <property type="evidence" value="ECO:0007669"/>
    <property type="project" value="UniProtKB-SubCell"/>
</dbReference>
<comment type="subcellular location">
    <subcellularLocation>
        <location evidence="1">Cytoplasm</location>
    </subcellularLocation>
</comment>
<dbReference type="GO" id="GO:0090266">
    <property type="term" value="P:regulation of mitotic cell cycle spindle assembly checkpoint"/>
    <property type="evidence" value="ECO:0007669"/>
    <property type="project" value="TreeGrafter"/>
</dbReference>
<evidence type="ECO:0000259" key="5">
    <source>
        <dbReference type="Pfam" id="PF07989"/>
    </source>
</evidence>
<dbReference type="PANTHER" id="PTHR46930:SF1">
    <property type="entry name" value="CDK5 REGULATORY SUBUNIT-ASSOCIATED PROTEIN 2"/>
    <property type="match status" value="1"/>
</dbReference>
<feature type="compositionally biased region" description="Polar residues" evidence="4">
    <location>
        <begin position="18"/>
        <end position="32"/>
    </location>
</feature>
<dbReference type="Proteomes" id="UP000663832">
    <property type="component" value="Unassembled WGS sequence"/>
</dbReference>
<dbReference type="GO" id="GO:0000132">
    <property type="term" value="P:establishment of mitotic spindle orientation"/>
    <property type="evidence" value="ECO:0007669"/>
    <property type="project" value="TreeGrafter"/>
</dbReference>
<dbReference type="GO" id="GO:0043015">
    <property type="term" value="F:gamma-tubulin binding"/>
    <property type="evidence" value="ECO:0007669"/>
    <property type="project" value="TreeGrafter"/>
</dbReference>